<proteinExistence type="predicted"/>
<dbReference type="Gene3D" id="3.40.50.1110">
    <property type="entry name" value="SGNH hydrolase"/>
    <property type="match status" value="1"/>
</dbReference>
<sequence length="107" mass="11975">MFILAGQSNMAGRGGVVNEVWDGVNPAECEPNPSIMRFNSHLKWVEAQEALHVDIDFNKTCGVGPGMAFANTLLQMDSSNIDLWWEGLFVEIVRKAQLEMDLKHNQN</sequence>
<name>A0AA41RL36_PAPNU</name>
<dbReference type="Proteomes" id="UP001177140">
    <property type="component" value="Unassembled WGS sequence"/>
</dbReference>
<dbReference type="SUPFAM" id="SSF52266">
    <property type="entry name" value="SGNH hydrolase"/>
    <property type="match status" value="1"/>
</dbReference>
<evidence type="ECO:0000313" key="3">
    <source>
        <dbReference type="EMBL" id="MCL7022312.1"/>
    </source>
</evidence>
<dbReference type="Pfam" id="PF03629">
    <property type="entry name" value="SASA"/>
    <property type="match status" value="1"/>
</dbReference>
<keyword evidence="4" id="KW-1185">Reference proteome</keyword>
<comment type="caution">
    <text evidence="3">The sequence shown here is derived from an EMBL/GenBank/DDBJ whole genome shotgun (WGS) entry which is preliminary data.</text>
</comment>
<dbReference type="InterPro" id="IPR052940">
    <property type="entry name" value="Carb_Esterase_6"/>
</dbReference>
<evidence type="ECO:0000256" key="1">
    <source>
        <dbReference type="ARBA" id="ARBA00022801"/>
    </source>
</evidence>
<dbReference type="AlphaFoldDB" id="A0AA41RL36"/>
<keyword evidence="1" id="KW-0378">Hydrolase</keyword>
<accession>A0AA41RL36</accession>
<dbReference type="PANTHER" id="PTHR31988:SF15">
    <property type="entry name" value="ESTERASE, PUTATIVE (DUF303)-RELATED"/>
    <property type="match status" value="1"/>
</dbReference>
<protein>
    <recommendedName>
        <fullName evidence="2">Sialate O-acetylesterase domain-containing protein</fullName>
    </recommendedName>
</protein>
<evidence type="ECO:0000259" key="2">
    <source>
        <dbReference type="Pfam" id="PF03629"/>
    </source>
</evidence>
<dbReference type="InterPro" id="IPR036514">
    <property type="entry name" value="SGNH_hydro_sf"/>
</dbReference>
<feature type="domain" description="Sialate O-acetylesterase" evidence="2">
    <location>
        <begin position="1"/>
        <end position="77"/>
    </location>
</feature>
<reference evidence="3" key="1">
    <citation type="submission" date="2022-03" db="EMBL/GenBank/DDBJ databases">
        <title>A functionally conserved STORR gene fusion in Papaver species that diverged 16.8 million years ago.</title>
        <authorList>
            <person name="Catania T."/>
        </authorList>
    </citation>
    <scope>NUCLEOTIDE SEQUENCE</scope>
    <source>
        <strain evidence="3">S-191538</strain>
    </source>
</reference>
<dbReference type="EMBL" id="JAJJMA010010080">
    <property type="protein sequence ID" value="MCL7022312.1"/>
    <property type="molecule type" value="Genomic_DNA"/>
</dbReference>
<organism evidence="3 4">
    <name type="scientific">Papaver nudicaule</name>
    <name type="common">Iceland poppy</name>
    <dbReference type="NCBI Taxonomy" id="74823"/>
    <lineage>
        <taxon>Eukaryota</taxon>
        <taxon>Viridiplantae</taxon>
        <taxon>Streptophyta</taxon>
        <taxon>Embryophyta</taxon>
        <taxon>Tracheophyta</taxon>
        <taxon>Spermatophyta</taxon>
        <taxon>Magnoliopsida</taxon>
        <taxon>Ranunculales</taxon>
        <taxon>Papaveraceae</taxon>
        <taxon>Papaveroideae</taxon>
        <taxon>Papaver</taxon>
    </lineage>
</organism>
<dbReference type="PANTHER" id="PTHR31988">
    <property type="entry name" value="ESTERASE, PUTATIVE (DUF303)-RELATED"/>
    <property type="match status" value="1"/>
</dbReference>
<dbReference type="GO" id="GO:0016787">
    <property type="term" value="F:hydrolase activity"/>
    <property type="evidence" value="ECO:0007669"/>
    <property type="project" value="UniProtKB-KW"/>
</dbReference>
<dbReference type="InterPro" id="IPR005181">
    <property type="entry name" value="SASA"/>
</dbReference>
<evidence type="ECO:0000313" key="4">
    <source>
        <dbReference type="Proteomes" id="UP001177140"/>
    </source>
</evidence>
<gene>
    <name evidence="3" type="ORF">MKW94_003882</name>
</gene>